<comment type="caution">
    <text evidence="2">The sequence shown here is derived from an EMBL/GenBank/DDBJ whole genome shotgun (WGS) entry which is preliminary data.</text>
</comment>
<proteinExistence type="predicted"/>
<dbReference type="GO" id="GO:0006797">
    <property type="term" value="P:polyphosphate metabolic process"/>
    <property type="evidence" value="ECO:0007669"/>
    <property type="project" value="InterPro"/>
</dbReference>
<dbReference type="InterPro" id="IPR027417">
    <property type="entry name" value="P-loop_NTPase"/>
</dbReference>
<dbReference type="RefSeq" id="WP_158050961.1">
    <property type="nucleotide sequence ID" value="NZ_WBKB01000001.1"/>
</dbReference>
<dbReference type="SUPFAM" id="SSF52540">
    <property type="entry name" value="P-loop containing nucleoside triphosphate hydrolases"/>
    <property type="match status" value="1"/>
</dbReference>
<dbReference type="OrthoDB" id="9775224at2"/>
<dbReference type="AlphaFoldDB" id="A0A7J5BHP7"/>
<dbReference type="GO" id="GO:0016776">
    <property type="term" value="F:phosphotransferase activity, phosphate group as acceptor"/>
    <property type="evidence" value="ECO:0007669"/>
    <property type="project" value="InterPro"/>
</dbReference>
<dbReference type="Gene3D" id="3.40.50.300">
    <property type="entry name" value="P-loop containing nucleotide triphosphate hydrolases"/>
    <property type="match status" value="1"/>
</dbReference>
<protein>
    <submittedName>
        <fullName evidence="2">PPK2 family polyphosphate--nucleotide phosphotransferase</fullName>
    </submittedName>
</protein>
<dbReference type="PANTHER" id="PTHR34383:SF3">
    <property type="entry name" value="POLYPHOSPHATE:AMP PHOSPHOTRANSFERASE"/>
    <property type="match status" value="1"/>
</dbReference>
<keyword evidence="3" id="KW-1185">Reference proteome</keyword>
<dbReference type="NCBIfam" id="TIGR03709">
    <property type="entry name" value="PPK2_rel_1"/>
    <property type="match status" value="1"/>
</dbReference>
<evidence type="ECO:0000313" key="3">
    <source>
        <dbReference type="Proteomes" id="UP000433493"/>
    </source>
</evidence>
<keyword evidence="2" id="KW-0808">Transferase</keyword>
<evidence type="ECO:0000259" key="1">
    <source>
        <dbReference type="Pfam" id="PF03976"/>
    </source>
</evidence>
<dbReference type="PANTHER" id="PTHR34383">
    <property type="entry name" value="POLYPHOSPHATE:AMP PHOSPHOTRANSFERASE-RELATED"/>
    <property type="match status" value="1"/>
</dbReference>
<organism evidence="2 3">
    <name type="scientific">Gulosibacter chungangensis</name>
    <dbReference type="NCBI Taxonomy" id="979746"/>
    <lineage>
        <taxon>Bacteria</taxon>
        <taxon>Bacillati</taxon>
        <taxon>Actinomycetota</taxon>
        <taxon>Actinomycetes</taxon>
        <taxon>Micrococcales</taxon>
        <taxon>Microbacteriaceae</taxon>
        <taxon>Gulosibacter</taxon>
    </lineage>
</organism>
<dbReference type="InterPro" id="IPR022488">
    <property type="entry name" value="PPK2-related"/>
</dbReference>
<accession>A0A7J5BHP7</accession>
<gene>
    <name evidence="2" type="ORF">F8O05_01405</name>
</gene>
<evidence type="ECO:0000313" key="2">
    <source>
        <dbReference type="EMBL" id="KAB1644949.1"/>
    </source>
</evidence>
<sequence length="306" mass="35015">MGKKKVKVSASDAREVLLVREGFQLADIDPDSTPGLEGDNGDVKEVGRELFTERDEELADLQERMYAQARAGNPDAPSLLVVLQGMDASGKGGVVRHVFGSVDPQGLQITSFKAPTKEELAHDFLWRVEPHAPKPGFIGVFDRSHYEDVLIQRVREFAPPEEIERRYGAIVDFEQRLVASGTRVLKFMLHVGPEEQAERLLERIDRDDKHWKYNTGDLDERALWGEYAEAYQIALERTSTEDAPWWVIPANKKWYARLAVKAVLLRTLRDMNLEWPEVELDQDAERERLEEPTRLLKESLKRAADR</sequence>
<dbReference type="Proteomes" id="UP000433493">
    <property type="component" value="Unassembled WGS sequence"/>
</dbReference>
<name>A0A7J5BHP7_9MICO</name>
<dbReference type="Pfam" id="PF03976">
    <property type="entry name" value="PPK2"/>
    <property type="match status" value="1"/>
</dbReference>
<reference evidence="2 3" key="1">
    <citation type="submission" date="2019-09" db="EMBL/GenBank/DDBJ databases">
        <title>Phylogeny of genus Pseudoclavibacter and closely related genus.</title>
        <authorList>
            <person name="Li Y."/>
        </authorList>
    </citation>
    <scope>NUCLEOTIDE SEQUENCE [LARGE SCALE GENOMIC DNA]</scope>
    <source>
        <strain evidence="2 3">KCTC 13959</strain>
    </source>
</reference>
<feature type="domain" description="Polyphosphate kinase-2-related" evidence="1">
    <location>
        <begin position="54"/>
        <end position="273"/>
    </location>
</feature>
<dbReference type="EMBL" id="WBKB01000001">
    <property type="protein sequence ID" value="KAB1644949.1"/>
    <property type="molecule type" value="Genomic_DNA"/>
</dbReference>
<dbReference type="InterPro" id="IPR022300">
    <property type="entry name" value="PPK2-rel_1"/>
</dbReference>